<accession>A0A7Z0TQU0</accession>
<reference evidence="4 5" key="1">
    <citation type="journal article" date="2017" name="Syst. Appl. Microbiol.">
        <title>Soybeans inoculated with root zone soils of Canadian native legumes harbour diverse and novel Bradyrhizobium spp. that possess agricultural potential.</title>
        <authorList>
            <person name="Bromfield E.S.P."/>
            <person name="Cloutier S."/>
            <person name="Tambong J.T."/>
            <person name="Tran Thi T.V."/>
        </authorList>
    </citation>
    <scope>NUCLEOTIDE SEQUENCE [LARGE SCALE GENOMIC DNA]</scope>
    <source>
        <strain evidence="4 5">323S2</strain>
    </source>
</reference>
<evidence type="ECO:0000256" key="1">
    <source>
        <dbReference type="SAM" id="Coils"/>
    </source>
</evidence>
<gene>
    <name evidence="4" type="ORF">G6321_00025760</name>
    <name evidence="3" type="ORF">G6321_42470</name>
</gene>
<feature type="domain" description="Protein CR006 P-loop" evidence="2">
    <location>
        <begin position="199"/>
        <end position="619"/>
    </location>
</feature>
<dbReference type="EMBL" id="JACBFH010000001">
    <property type="protein sequence ID" value="NYY94833.1"/>
    <property type="molecule type" value="Genomic_DNA"/>
</dbReference>
<keyword evidence="1" id="KW-0175">Coiled coil</keyword>
<name>A0A7Z0TQU0_9BRAD</name>
<evidence type="ECO:0000259" key="2">
    <source>
        <dbReference type="Pfam" id="PF13166"/>
    </source>
</evidence>
<protein>
    <submittedName>
        <fullName evidence="3">AAA family ATPase</fullName>
    </submittedName>
</protein>
<dbReference type="GO" id="GO:0006302">
    <property type="term" value="P:double-strand break repair"/>
    <property type="evidence" value="ECO:0007669"/>
    <property type="project" value="TreeGrafter"/>
</dbReference>
<dbReference type="AlphaFoldDB" id="A0A7Z0TQU0"/>
<feature type="coiled-coil region" evidence="1">
    <location>
        <begin position="397"/>
        <end position="424"/>
    </location>
</feature>
<proteinExistence type="predicted"/>
<dbReference type="PANTHER" id="PTHR32182">
    <property type="entry name" value="DNA REPLICATION AND REPAIR PROTEIN RECF"/>
    <property type="match status" value="1"/>
</dbReference>
<evidence type="ECO:0000313" key="5">
    <source>
        <dbReference type="Proteomes" id="UP000564836"/>
    </source>
</evidence>
<evidence type="ECO:0000313" key="3">
    <source>
        <dbReference type="EMBL" id="NYY94833.1"/>
    </source>
</evidence>
<dbReference type="Proteomes" id="UP000564836">
    <property type="component" value="Chromosome"/>
</dbReference>
<dbReference type="InterPro" id="IPR026866">
    <property type="entry name" value="CR006_AAA"/>
</dbReference>
<dbReference type="InterPro" id="IPR027417">
    <property type="entry name" value="P-loop_NTPase"/>
</dbReference>
<dbReference type="RefSeq" id="WP_166341371.1">
    <property type="nucleotide sequence ID" value="NZ_CP088280.1"/>
</dbReference>
<dbReference type="Pfam" id="PF13166">
    <property type="entry name" value="AAA_13"/>
    <property type="match status" value="1"/>
</dbReference>
<reference evidence="4 5" key="3">
    <citation type="journal article" date="2022" name="Int. J. Syst. Evol. Microbiol.">
        <title>Strains of Bradyrhizobium barranii sp. nov. associated with legumes native to Canada are symbionts of soybeans and belong to different subspecies (subsp. barranii subsp. nov. and subsp. apii subsp. nov.) and symbiovars (sv. glycinearum and sv. septentrionale).</title>
        <authorList>
            <person name="Bromfield E.S.P."/>
            <person name="Cloutier S."/>
            <person name="Wasai-Hara S."/>
            <person name="Minamisawa K."/>
        </authorList>
    </citation>
    <scope>NUCLEOTIDE SEQUENCE [LARGE SCALE GENOMIC DNA]</scope>
    <source>
        <strain evidence="4 5">323S2</strain>
    </source>
</reference>
<dbReference type="Gene3D" id="3.40.50.300">
    <property type="entry name" value="P-loop containing nucleotide triphosphate hydrolases"/>
    <property type="match status" value="1"/>
</dbReference>
<dbReference type="SUPFAM" id="SSF52540">
    <property type="entry name" value="P-loop containing nucleoside triphosphate hydrolases"/>
    <property type="match status" value="1"/>
</dbReference>
<evidence type="ECO:0000313" key="4">
    <source>
        <dbReference type="EMBL" id="UGX98338.1"/>
    </source>
</evidence>
<organism evidence="3">
    <name type="scientific">Bradyrhizobium barranii subsp. barranii</name>
    <dbReference type="NCBI Taxonomy" id="2823807"/>
    <lineage>
        <taxon>Bacteria</taxon>
        <taxon>Pseudomonadati</taxon>
        <taxon>Pseudomonadota</taxon>
        <taxon>Alphaproteobacteria</taxon>
        <taxon>Hyphomicrobiales</taxon>
        <taxon>Nitrobacteraceae</taxon>
        <taxon>Bradyrhizobium</taxon>
        <taxon>Bradyrhizobium barranii</taxon>
    </lineage>
</organism>
<reference evidence="3" key="2">
    <citation type="submission" date="2020-06" db="EMBL/GenBank/DDBJ databases">
        <title>Whole Genome Sequence of Bradyrhizobium sp. Strain 323S2.</title>
        <authorList>
            <person name="Bromfield E.S.P."/>
        </authorList>
    </citation>
    <scope>NUCLEOTIDE SEQUENCE [LARGE SCALE GENOMIC DNA]</scope>
    <source>
        <strain evidence="3">323S2</strain>
    </source>
</reference>
<dbReference type="PANTHER" id="PTHR32182:SF0">
    <property type="entry name" value="DNA REPLICATION AND REPAIR PROTEIN RECF"/>
    <property type="match status" value="1"/>
</dbReference>
<sequence>MVRKLNLLRNVGKFDNVAAGAQLPFSRLTLIYAENARGKTTLAAILRSLAYGRAELITERARLGATHPPHVVVDTGAGAPAIFQNGAWTRTAPEIVIFDDAFVAENVCSGMEVGTTHRQNLHELIVGAQGIALTRALQAEVDRIEVHNAELRERESAIPARLRGSLSVDAFCALAPVAQLPQAIEDGERRLAAARDAGKVAETPTLPPLSLPKIDLDALRDLLAKGVPDLDASALRRVQDHLSQLGRGGEAWAGEGMEFAGRLAEEGHGECPFCAQDLAGSPVLAHYRAYFGHAYNGLKRQITDAARAFRAAQSGDVPAAFERDIRESVERQTFWKAFAEVPAIEIDTAAIARTWKSAREMVERLLEAKGSAPLDPMSVPAEVERAIAEHNAQCDRIREISDQLNAVNMRLETVKEQAREANEATLASDLANLRAVEARHDPTIAPLCDAYLAEKAAKAATEQRRRAARTALDQHRQAAFPAYGIAINDFLQRFNANFRVGAVDPANTRGGSAANYTLLIDGNPVPLSADPGAPSFSNTLSAGDRNTLALAFFFASLQNDPQRAQRTVVIDDPMTSLDEHRTLHTLQEVDRLARDVAGIVVLSHSKPFLLGVWDKCQQLQKAAMEVRRSGLGSTLAAWDVNVAMVTEHDRRYAAAVVYLDQADPATERRVAESLRPMMESFCRVAYPNIFTPGSMLGRFQDLCETRAGTPQEIMSATNARELRALLDFANRFHHDTNAAYATELINDAELSDLTRRTLAFIRRS</sequence>
<dbReference type="EMBL" id="CP088280">
    <property type="protein sequence ID" value="UGX98338.1"/>
    <property type="molecule type" value="Genomic_DNA"/>
</dbReference>
<dbReference type="GO" id="GO:0000731">
    <property type="term" value="P:DNA synthesis involved in DNA repair"/>
    <property type="evidence" value="ECO:0007669"/>
    <property type="project" value="TreeGrafter"/>
</dbReference>